<dbReference type="PaxDb" id="35128-Thaps4146"/>
<feature type="region of interest" description="Disordered" evidence="1">
    <location>
        <begin position="1"/>
        <end position="40"/>
    </location>
</feature>
<feature type="compositionally biased region" description="Basic and acidic residues" evidence="1">
    <location>
        <begin position="618"/>
        <end position="632"/>
    </location>
</feature>
<reference evidence="2 3" key="1">
    <citation type="journal article" date="2004" name="Science">
        <title>The genome of the diatom Thalassiosira pseudonana: ecology, evolution, and metabolism.</title>
        <authorList>
            <person name="Armbrust E.V."/>
            <person name="Berges J.A."/>
            <person name="Bowler C."/>
            <person name="Green B.R."/>
            <person name="Martinez D."/>
            <person name="Putnam N.H."/>
            <person name="Zhou S."/>
            <person name="Allen A.E."/>
            <person name="Apt K.E."/>
            <person name="Bechner M."/>
            <person name="Brzezinski M.A."/>
            <person name="Chaal B.K."/>
            <person name="Chiovitti A."/>
            <person name="Davis A.K."/>
            <person name="Demarest M.S."/>
            <person name="Detter J.C."/>
            <person name="Glavina T."/>
            <person name="Goodstein D."/>
            <person name="Hadi M.Z."/>
            <person name="Hellsten U."/>
            <person name="Hildebrand M."/>
            <person name="Jenkins B.D."/>
            <person name="Jurka J."/>
            <person name="Kapitonov V.V."/>
            <person name="Kroger N."/>
            <person name="Lau W.W."/>
            <person name="Lane T.W."/>
            <person name="Larimer F.W."/>
            <person name="Lippmeier J.C."/>
            <person name="Lucas S."/>
            <person name="Medina M."/>
            <person name="Montsant A."/>
            <person name="Obornik M."/>
            <person name="Parker M.S."/>
            <person name="Palenik B."/>
            <person name="Pazour G.J."/>
            <person name="Richardson P.M."/>
            <person name="Rynearson T.A."/>
            <person name="Saito M.A."/>
            <person name="Schwartz D.C."/>
            <person name="Thamatrakoln K."/>
            <person name="Valentin K."/>
            <person name="Vardi A."/>
            <person name="Wilkerson F.P."/>
            <person name="Rokhsar D.S."/>
        </authorList>
    </citation>
    <scope>NUCLEOTIDE SEQUENCE [LARGE SCALE GENOMIC DNA]</scope>
    <source>
        <strain evidence="2 3">CCMP1335</strain>
    </source>
</reference>
<reference evidence="2 3" key="2">
    <citation type="journal article" date="2008" name="Nature">
        <title>The Phaeodactylum genome reveals the evolutionary history of diatom genomes.</title>
        <authorList>
            <person name="Bowler C."/>
            <person name="Allen A.E."/>
            <person name="Badger J.H."/>
            <person name="Grimwood J."/>
            <person name="Jabbari K."/>
            <person name="Kuo A."/>
            <person name="Maheswari U."/>
            <person name="Martens C."/>
            <person name="Maumus F."/>
            <person name="Otillar R.P."/>
            <person name="Rayko E."/>
            <person name="Salamov A."/>
            <person name="Vandepoele K."/>
            <person name="Beszteri B."/>
            <person name="Gruber A."/>
            <person name="Heijde M."/>
            <person name="Katinka M."/>
            <person name="Mock T."/>
            <person name="Valentin K."/>
            <person name="Verret F."/>
            <person name="Berges J.A."/>
            <person name="Brownlee C."/>
            <person name="Cadoret J.P."/>
            <person name="Chiovitti A."/>
            <person name="Choi C.J."/>
            <person name="Coesel S."/>
            <person name="De Martino A."/>
            <person name="Detter J.C."/>
            <person name="Durkin C."/>
            <person name="Falciatore A."/>
            <person name="Fournet J."/>
            <person name="Haruta M."/>
            <person name="Huysman M.J."/>
            <person name="Jenkins B.D."/>
            <person name="Jiroutova K."/>
            <person name="Jorgensen R.E."/>
            <person name="Joubert Y."/>
            <person name="Kaplan A."/>
            <person name="Kroger N."/>
            <person name="Kroth P.G."/>
            <person name="La Roche J."/>
            <person name="Lindquist E."/>
            <person name="Lommer M."/>
            <person name="Martin-Jezequel V."/>
            <person name="Lopez P.J."/>
            <person name="Lucas S."/>
            <person name="Mangogna M."/>
            <person name="McGinnis K."/>
            <person name="Medlin L.K."/>
            <person name="Montsant A."/>
            <person name="Oudot-Le Secq M.P."/>
            <person name="Napoli C."/>
            <person name="Obornik M."/>
            <person name="Parker M.S."/>
            <person name="Petit J.L."/>
            <person name="Porcel B.M."/>
            <person name="Poulsen N."/>
            <person name="Robison M."/>
            <person name="Rychlewski L."/>
            <person name="Rynearson T.A."/>
            <person name="Schmutz J."/>
            <person name="Shapiro H."/>
            <person name="Siaut M."/>
            <person name="Stanley M."/>
            <person name="Sussman M.R."/>
            <person name="Taylor A.R."/>
            <person name="Vardi A."/>
            <person name="von Dassow P."/>
            <person name="Vyverman W."/>
            <person name="Willis A."/>
            <person name="Wyrwicz L.S."/>
            <person name="Rokhsar D.S."/>
            <person name="Weissenbach J."/>
            <person name="Armbrust E.V."/>
            <person name="Green B.R."/>
            <person name="Van de Peer Y."/>
            <person name="Grigoriev I.V."/>
        </authorList>
    </citation>
    <scope>NUCLEOTIDE SEQUENCE [LARGE SCALE GENOMIC DNA]</scope>
    <source>
        <strain evidence="2 3">CCMP1335</strain>
    </source>
</reference>
<feature type="region of interest" description="Disordered" evidence="1">
    <location>
        <begin position="806"/>
        <end position="837"/>
    </location>
</feature>
<feature type="region of interest" description="Disordered" evidence="1">
    <location>
        <begin position="478"/>
        <end position="525"/>
    </location>
</feature>
<keyword evidence="3" id="KW-1185">Reference proteome</keyword>
<feature type="region of interest" description="Disordered" evidence="1">
    <location>
        <begin position="538"/>
        <end position="684"/>
    </location>
</feature>
<evidence type="ECO:0000313" key="3">
    <source>
        <dbReference type="Proteomes" id="UP000001449"/>
    </source>
</evidence>
<evidence type="ECO:0000256" key="1">
    <source>
        <dbReference type="SAM" id="MobiDB-lite"/>
    </source>
</evidence>
<evidence type="ECO:0000313" key="2">
    <source>
        <dbReference type="EMBL" id="EED93163.1"/>
    </source>
</evidence>
<dbReference type="GeneID" id="7442067"/>
<feature type="compositionally biased region" description="Basic residues" evidence="1">
    <location>
        <begin position="597"/>
        <end position="617"/>
    </location>
</feature>
<feature type="region of interest" description="Disordered" evidence="1">
    <location>
        <begin position="715"/>
        <end position="790"/>
    </location>
</feature>
<accession>B8C121</accession>
<gene>
    <name evidence="2" type="ORF">THAPSDRAFT_4146</name>
</gene>
<dbReference type="AlphaFoldDB" id="B8C121"/>
<feature type="compositionally biased region" description="Basic and acidic residues" evidence="1">
    <location>
        <begin position="501"/>
        <end position="512"/>
    </location>
</feature>
<organism evidence="2 3">
    <name type="scientific">Thalassiosira pseudonana</name>
    <name type="common">Marine diatom</name>
    <name type="synonym">Cyclotella nana</name>
    <dbReference type="NCBI Taxonomy" id="35128"/>
    <lineage>
        <taxon>Eukaryota</taxon>
        <taxon>Sar</taxon>
        <taxon>Stramenopiles</taxon>
        <taxon>Ochrophyta</taxon>
        <taxon>Bacillariophyta</taxon>
        <taxon>Coscinodiscophyceae</taxon>
        <taxon>Thalassiosirophycidae</taxon>
        <taxon>Thalassiosirales</taxon>
        <taxon>Thalassiosiraceae</taxon>
        <taxon>Thalassiosira</taxon>
    </lineage>
</organism>
<feature type="compositionally biased region" description="Basic residues" evidence="1">
    <location>
        <begin position="14"/>
        <end position="29"/>
    </location>
</feature>
<feature type="compositionally biased region" description="Basic residues" evidence="1">
    <location>
        <begin position="576"/>
        <end position="588"/>
    </location>
</feature>
<proteinExistence type="predicted"/>
<feature type="region of interest" description="Disordered" evidence="1">
    <location>
        <begin position="95"/>
        <end position="144"/>
    </location>
</feature>
<dbReference type="HOGENOM" id="CLU_339671_0_0_1"/>
<feature type="compositionally biased region" description="Polar residues" evidence="1">
    <location>
        <begin position="103"/>
        <end position="117"/>
    </location>
</feature>
<protein>
    <submittedName>
        <fullName evidence="2">Uncharacterized protein</fullName>
    </submittedName>
</protein>
<dbReference type="Proteomes" id="UP000001449">
    <property type="component" value="Chromosome 4"/>
</dbReference>
<sequence length="837" mass="93255">MEHHNEPSSSTRDMRKKPRSSKSKSKRSSRHDAPPVKTITTNAVTVSEFLEGQVAMQNETVRVIERRSKLANKQNNNRNGGDQKLLVGSEEDIHDDYEEGGVNSHSHANNRNALTTFNHHGGGHNNNNQMSAVDTVPSDHPSSTIIQTHRTCALVPVNSPPMMTPNSMMRREMVSIGAQSVATGYKSVGTMGGMSSAGTDVNTVFSGVPPEEERPTHIADCKFIDSMLSMPCYPNLNTLGLFTSSRDVSVSMAALEAVRLYGTLGENCFVPHDMNGEKVASRKKCGGGSIDSINRSGMKDTGVNPKGVICLVIGEGRTPRTAVLASQHYGWTALAIDPNLSEEWDGFHDDIPGFTGYCGSTNDFMDNAVEFTETMVEYSNDSVEHLVIIGIQMTKDQMRLRGRSDINAIRARYEDVPTTLVSLSPIRKATLAPKRRTGQCGSKLEKDVGYEPNCSYIDEGVFSACRLVEVWNFHNAEDDERSHGESGDYDEEGYDNYDNAPFRDDTEHDVAPPKRSNQPSFNSRDEIYQRFQDKVAKYEQEQEDLDDIEHQTRLSVGTLSTKEMLPDKYPQAENRRCRRGRSQGKKKERSHDERKVKSNSKRHDRKEKKSRSSTRKKRETDIIESTGHKENESTIMFQPTEDGQNDCRETQDNYKQNVGDYGYSDRHSQSSSVEQGFDNPLDDQGAEEVWGKALAKHNEQETFVNQFENYYGEELPASRSRASSNSTPPFSQPSAQDNDFYQQPDEMSESGSNFVCDDNSSASSGLRALSNLNKPAPDILGDTGSAGEEDDAFQSVWSDDEDLIGDIGQMGISPPKNQPWHKSNKNGNSFMSFDSEY</sequence>
<dbReference type="InParanoid" id="B8C121"/>
<dbReference type="EMBL" id="CM000641">
    <property type="protein sequence ID" value="EED93163.1"/>
    <property type="molecule type" value="Genomic_DNA"/>
</dbReference>
<dbReference type="RefSeq" id="XP_002289626.1">
    <property type="nucleotide sequence ID" value="XM_002289590.1"/>
</dbReference>
<feature type="compositionally biased region" description="Polar residues" evidence="1">
    <location>
        <begin position="825"/>
        <end position="837"/>
    </location>
</feature>
<feature type="compositionally biased region" description="Polar residues" evidence="1">
    <location>
        <begin position="720"/>
        <end position="741"/>
    </location>
</feature>
<name>B8C121_THAPS</name>
<feature type="compositionally biased region" description="Polar residues" evidence="1">
    <location>
        <begin position="749"/>
        <end position="764"/>
    </location>
</feature>
<dbReference type="eggNOG" id="ENOG502S407">
    <property type="taxonomic scope" value="Eukaryota"/>
</dbReference>
<dbReference type="KEGG" id="tps:THAPSDRAFT_4146"/>